<dbReference type="GO" id="GO:0016020">
    <property type="term" value="C:membrane"/>
    <property type="evidence" value="ECO:0007669"/>
    <property type="project" value="UniProtKB-SubCell"/>
</dbReference>
<evidence type="ECO:0000256" key="4">
    <source>
        <dbReference type="ARBA" id="ARBA00023136"/>
    </source>
</evidence>
<dbReference type="RefSeq" id="WP_274944733.1">
    <property type="nucleotide sequence ID" value="NZ_JANWOI010000005.1"/>
</dbReference>
<dbReference type="Proteomes" id="UP001141619">
    <property type="component" value="Unassembled WGS sequence"/>
</dbReference>
<organism evidence="6 7">
    <name type="scientific">Govanella unica</name>
    <dbReference type="NCBI Taxonomy" id="2975056"/>
    <lineage>
        <taxon>Bacteria</taxon>
        <taxon>Pseudomonadati</taxon>
        <taxon>Pseudomonadota</taxon>
        <taxon>Alphaproteobacteria</taxon>
        <taxon>Emcibacterales</taxon>
        <taxon>Govanellaceae</taxon>
        <taxon>Govanella</taxon>
    </lineage>
</organism>
<reference evidence="6" key="2">
    <citation type="journal article" date="2023" name="Syst. Appl. Microbiol.">
        <title>Govania unica gen. nov., sp. nov., a rare biosphere bacterium that represents a novel family in the class Alphaproteobacteria.</title>
        <authorList>
            <person name="Vandamme P."/>
            <person name="Peeters C."/>
            <person name="Hettiarachchi A."/>
            <person name="Cnockaert M."/>
            <person name="Carlier A."/>
        </authorList>
    </citation>
    <scope>NUCLEOTIDE SEQUENCE</scope>
    <source>
        <strain evidence="6">LMG 31809</strain>
    </source>
</reference>
<protein>
    <submittedName>
        <fullName evidence="6">Bile acid:sodium symporter</fullName>
    </submittedName>
</protein>
<dbReference type="InterPro" id="IPR038770">
    <property type="entry name" value="Na+/solute_symporter_sf"/>
</dbReference>
<keyword evidence="2 5" id="KW-0812">Transmembrane</keyword>
<evidence type="ECO:0000256" key="3">
    <source>
        <dbReference type="ARBA" id="ARBA00022989"/>
    </source>
</evidence>
<feature type="transmembrane region" description="Helical" evidence="5">
    <location>
        <begin position="68"/>
        <end position="90"/>
    </location>
</feature>
<evidence type="ECO:0000256" key="1">
    <source>
        <dbReference type="ARBA" id="ARBA00004141"/>
    </source>
</evidence>
<keyword evidence="7" id="KW-1185">Reference proteome</keyword>
<feature type="transmembrane region" description="Helical" evidence="5">
    <location>
        <begin position="6"/>
        <end position="28"/>
    </location>
</feature>
<evidence type="ECO:0000313" key="7">
    <source>
        <dbReference type="Proteomes" id="UP001141619"/>
    </source>
</evidence>
<accession>A0A9X3U0Z8</accession>
<dbReference type="AlphaFoldDB" id="A0A9X3U0Z8"/>
<dbReference type="InterPro" id="IPR004710">
    <property type="entry name" value="Bilac:Na_transpt"/>
</dbReference>
<feature type="transmembrane region" description="Helical" evidence="5">
    <location>
        <begin position="167"/>
        <end position="186"/>
    </location>
</feature>
<dbReference type="Gene3D" id="1.20.1530.20">
    <property type="match status" value="1"/>
</dbReference>
<feature type="transmembrane region" description="Helical" evidence="5">
    <location>
        <begin position="259"/>
        <end position="280"/>
    </location>
</feature>
<dbReference type="Pfam" id="PF01758">
    <property type="entry name" value="SBF"/>
    <property type="match status" value="1"/>
</dbReference>
<feature type="transmembrane region" description="Helical" evidence="5">
    <location>
        <begin position="142"/>
        <end position="160"/>
    </location>
</feature>
<proteinExistence type="predicted"/>
<name>A0A9X3U0Z8_9PROT</name>
<dbReference type="PANTHER" id="PTHR10361">
    <property type="entry name" value="SODIUM-BILE ACID COTRANSPORTER"/>
    <property type="match status" value="1"/>
</dbReference>
<comment type="caution">
    <text evidence="6">The sequence shown here is derived from an EMBL/GenBank/DDBJ whole genome shotgun (WGS) entry which is preliminary data.</text>
</comment>
<reference evidence="6" key="1">
    <citation type="submission" date="2022-08" db="EMBL/GenBank/DDBJ databases">
        <authorList>
            <person name="Vandamme P."/>
            <person name="Hettiarachchi A."/>
            <person name="Peeters C."/>
            <person name="Cnockaert M."/>
            <person name="Carlier A."/>
        </authorList>
    </citation>
    <scope>NUCLEOTIDE SEQUENCE</scope>
    <source>
        <strain evidence="6">LMG 31809</strain>
    </source>
</reference>
<gene>
    <name evidence="6" type="ORF">NYP16_13790</name>
</gene>
<evidence type="ECO:0000256" key="2">
    <source>
        <dbReference type="ARBA" id="ARBA00022692"/>
    </source>
</evidence>
<feature type="transmembrane region" description="Helical" evidence="5">
    <location>
        <begin position="102"/>
        <end position="122"/>
    </location>
</feature>
<evidence type="ECO:0000256" key="5">
    <source>
        <dbReference type="SAM" id="Phobius"/>
    </source>
</evidence>
<feature type="transmembrane region" description="Helical" evidence="5">
    <location>
        <begin position="198"/>
        <end position="219"/>
    </location>
</feature>
<dbReference type="EMBL" id="JANWOI010000005">
    <property type="protein sequence ID" value="MDA5195022.1"/>
    <property type="molecule type" value="Genomic_DNA"/>
</dbReference>
<dbReference type="PANTHER" id="PTHR10361:SF24">
    <property type="entry name" value="P3 PROTEIN"/>
    <property type="match status" value="1"/>
</dbReference>
<feature type="transmembrane region" description="Helical" evidence="5">
    <location>
        <begin position="40"/>
        <end position="62"/>
    </location>
</feature>
<dbReference type="InterPro" id="IPR002657">
    <property type="entry name" value="BilAc:Na_symport/Acr3"/>
</dbReference>
<keyword evidence="4 5" id="KW-0472">Membrane</keyword>
<keyword evidence="3 5" id="KW-1133">Transmembrane helix</keyword>
<evidence type="ECO:0000313" key="6">
    <source>
        <dbReference type="EMBL" id="MDA5195022.1"/>
    </source>
</evidence>
<sequence length="285" mass="31066">MDQFVTILLLPLALAILMFGLGLSLSIIDFRRLILFPGPLLLGLAGHILCLPLIAFLIAIVMKLPPPIAVSLIVIAACPCGITSNVLTFIGRADVALSITMTAVSSLISVFTTPLFVMLALKTFYGDMAMPNLHLGSAMEKLFLYTALPILSGIAVRIFYPVLTRQLLLWLRPVGFGILLTTIAYSVLMNWSLVLENIIVMGPLALLLNLIAISFGLWLGRQFYLDSRQKLTLTLGLGVQNATMATFIAVTVLDRIDYAAAPTIYGAIMVLNGLVLIRFVRLRYS</sequence>
<feature type="transmembrane region" description="Helical" evidence="5">
    <location>
        <begin position="231"/>
        <end position="253"/>
    </location>
</feature>
<comment type="subcellular location">
    <subcellularLocation>
        <location evidence="1">Membrane</location>
        <topology evidence="1">Multi-pass membrane protein</topology>
    </subcellularLocation>
</comment>